<name>A0A4Q9MUI5_9APHY</name>
<dbReference type="Proteomes" id="UP000292957">
    <property type="component" value="Unassembled WGS sequence"/>
</dbReference>
<sequence length="68" mass="7591">MLFARASQNGIYNKNGYGITYSTPFPPPPQLVSRCASHPGPWHSPRLGHLKDGVLPGAQSPFRYRHME</sequence>
<evidence type="ECO:0000313" key="4">
    <source>
        <dbReference type="Proteomes" id="UP000292082"/>
    </source>
</evidence>
<proteinExistence type="predicted"/>
<dbReference type="AlphaFoldDB" id="A0A4Q9MUI5"/>
<evidence type="ECO:0000256" key="1">
    <source>
        <dbReference type="SAM" id="MobiDB-lite"/>
    </source>
</evidence>
<dbReference type="Proteomes" id="UP000292082">
    <property type="component" value="Unassembled WGS sequence"/>
</dbReference>
<dbReference type="EMBL" id="ML145086">
    <property type="protein sequence ID" value="TBU64429.1"/>
    <property type="molecule type" value="Genomic_DNA"/>
</dbReference>
<protein>
    <submittedName>
        <fullName evidence="2">Uncharacterized protein</fullName>
    </submittedName>
</protein>
<feature type="region of interest" description="Disordered" evidence="1">
    <location>
        <begin position="46"/>
        <end position="68"/>
    </location>
</feature>
<gene>
    <name evidence="3" type="ORF">BD310DRAFT_914631</name>
    <name evidence="2" type="ORF">BD311DRAFT_752103</name>
</gene>
<evidence type="ECO:0000313" key="3">
    <source>
        <dbReference type="EMBL" id="TBU64429.1"/>
    </source>
</evidence>
<keyword evidence="4" id="KW-1185">Reference proteome</keyword>
<evidence type="ECO:0000313" key="2">
    <source>
        <dbReference type="EMBL" id="TBU31610.1"/>
    </source>
</evidence>
<organism evidence="2">
    <name type="scientific">Dichomitus squalens</name>
    <dbReference type="NCBI Taxonomy" id="114155"/>
    <lineage>
        <taxon>Eukaryota</taxon>
        <taxon>Fungi</taxon>
        <taxon>Dikarya</taxon>
        <taxon>Basidiomycota</taxon>
        <taxon>Agaricomycotina</taxon>
        <taxon>Agaricomycetes</taxon>
        <taxon>Polyporales</taxon>
        <taxon>Polyporaceae</taxon>
        <taxon>Dichomitus</taxon>
    </lineage>
</organism>
<accession>A0A4Q9MUI5</accession>
<reference evidence="2 4" key="1">
    <citation type="submission" date="2019-01" db="EMBL/GenBank/DDBJ databases">
        <title>Draft genome sequences of three monokaryotic isolates of the white-rot basidiomycete fungus Dichomitus squalens.</title>
        <authorList>
            <consortium name="DOE Joint Genome Institute"/>
            <person name="Lopez S.C."/>
            <person name="Andreopoulos B."/>
            <person name="Pangilinan J."/>
            <person name="Lipzen A."/>
            <person name="Riley R."/>
            <person name="Ahrendt S."/>
            <person name="Ng V."/>
            <person name="Barry K."/>
            <person name="Daum C."/>
            <person name="Grigoriev I.V."/>
            <person name="Hilden K.S."/>
            <person name="Makela M.R."/>
            <person name="de Vries R.P."/>
        </authorList>
    </citation>
    <scope>NUCLEOTIDE SEQUENCE [LARGE SCALE GENOMIC DNA]</scope>
    <source>
        <strain evidence="3 4">CBS 464.89</strain>
        <strain evidence="2">OM18370.1</strain>
    </source>
</reference>
<dbReference type="EMBL" id="ML143398">
    <property type="protein sequence ID" value="TBU31610.1"/>
    <property type="molecule type" value="Genomic_DNA"/>
</dbReference>